<organism evidence="1 2">
    <name type="scientific">Arctium lappa</name>
    <name type="common">Greater burdock</name>
    <name type="synonym">Lappa major</name>
    <dbReference type="NCBI Taxonomy" id="4217"/>
    <lineage>
        <taxon>Eukaryota</taxon>
        <taxon>Viridiplantae</taxon>
        <taxon>Streptophyta</taxon>
        <taxon>Embryophyta</taxon>
        <taxon>Tracheophyta</taxon>
        <taxon>Spermatophyta</taxon>
        <taxon>Magnoliopsida</taxon>
        <taxon>eudicotyledons</taxon>
        <taxon>Gunneridae</taxon>
        <taxon>Pentapetalae</taxon>
        <taxon>asterids</taxon>
        <taxon>campanulids</taxon>
        <taxon>Asterales</taxon>
        <taxon>Asteraceae</taxon>
        <taxon>Carduoideae</taxon>
        <taxon>Cardueae</taxon>
        <taxon>Arctiinae</taxon>
        <taxon>Arctium</taxon>
    </lineage>
</organism>
<keyword evidence="2" id="KW-1185">Reference proteome</keyword>
<reference evidence="2" key="1">
    <citation type="journal article" date="2022" name="Mol. Ecol. Resour.">
        <title>The genomes of chicory, endive, great burdock and yacon provide insights into Asteraceae palaeo-polyploidization history and plant inulin production.</title>
        <authorList>
            <person name="Fan W."/>
            <person name="Wang S."/>
            <person name="Wang H."/>
            <person name="Wang A."/>
            <person name="Jiang F."/>
            <person name="Liu H."/>
            <person name="Zhao H."/>
            <person name="Xu D."/>
            <person name="Zhang Y."/>
        </authorList>
    </citation>
    <scope>NUCLEOTIDE SEQUENCE [LARGE SCALE GENOMIC DNA]</scope>
    <source>
        <strain evidence="2">cv. Niubang</strain>
    </source>
</reference>
<dbReference type="EMBL" id="CM042063">
    <property type="protein sequence ID" value="KAI3667935.1"/>
    <property type="molecule type" value="Genomic_DNA"/>
</dbReference>
<protein>
    <submittedName>
        <fullName evidence="1">Uncharacterized protein</fullName>
    </submittedName>
</protein>
<reference evidence="1 2" key="2">
    <citation type="journal article" date="2022" name="Mol. Ecol. Resour.">
        <title>The genomes of chicory, endive, great burdock and yacon provide insights into Asteraceae paleo-polyploidization history and plant inulin production.</title>
        <authorList>
            <person name="Fan W."/>
            <person name="Wang S."/>
            <person name="Wang H."/>
            <person name="Wang A."/>
            <person name="Jiang F."/>
            <person name="Liu H."/>
            <person name="Zhao H."/>
            <person name="Xu D."/>
            <person name="Zhang Y."/>
        </authorList>
    </citation>
    <scope>NUCLEOTIDE SEQUENCE [LARGE SCALE GENOMIC DNA]</scope>
    <source>
        <strain evidence="2">cv. Niubang</strain>
    </source>
</reference>
<comment type="caution">
    <text evidence="1">The sequence shown here is derived from an EMBL/GenBank/DDBJ whole genome shotgun (WGS) entry which is preliminary data.</text>
</comment>
<proteinExistence type="predicted"/>
<name>A0ACB8XLL1_ARCLA</name>
<sequence>MSVSSWFRRTKKGSSSTAIINQNDEQQQLYGITDDLIDLINSFTLETFKNFNLQDEEGAIDGGESTSGNVQKDLSDWQEKHAILVLSKVKELSQLRFKLCPRYLKEREFWRIYFTLVKNYVAKYELHAIRLEKLKQEAKKFGTCNFPGIDAESFKTVKVEGNTRFGFLMITIKDGSETDFCEKGIYDDDILQIFFWMNSIFTC</sequence>
<gene>
    <name evidence="1" type="ORF">L6452_43006</name>
</gene>
<evidence type="ECO:0000313" key="2">
    <source>
        <dbReference type="Proteomes" id="UP001055879"/>
    </source>
</evidence>
<dbReference type="Proteomes" id="UP001055879">
    <property type="component" value="Linkage Group LG17"/>
</dbReference>
<evidence type="ECO:0000313" key="1">
    <source>
        <dbReference type="EMBL" id="KAI3667935.1"/>
    </source>
</evidence>
<accession>A0ACB8XLL1</accession>